<dbReference type="RefSeq" id="WP_046556220.1">
    <property type="nucleotide sequence ID" value="NZ_LAHO01000002.1"/>
</dbReference>
<sequence>MKAKGFTLIEVLLAMMLLSVVMYIGSLSFSIFSDRWQKELGGFNADVSDARKLLLLRQVLHGTANYLARDTDARAAYLFYGDAQQLIFVTNAPVFNTGYQAWVRLSVHTLESGQQQLRYAEYSFAAAPLFTVGGQPAPDHSLVLLQSDNIRFNYFGWHSFAARIRYTESGEGSPGWQDAYRATEIGVIPYAVNLSWGPNEPVIFALPHDNRHRQSSIYDERDEA</sequence>
<evidence type="ECO:0000313" key="3">
    <source>
        <dbReference type="Proteomes" id="UP000034228"/>
    </source>
</evidence>
<protein>
    <recommendedName>
        <fullName evidence="4">Prepilin-type N-terminal cleavage/methylation domain-containing protein</fullName>
    </recommendedName>
</protein>
<dbReference type="EMBL" id="LAHO01000002">
    <property type="protein sequence ID" value="KKO46972.1"/>
    <property type="molecule type" value="Genomic_DNA"/>
</dbReference>
<dbReference type="STRING" id="336831.WG68_03295"/>
<keyword evidence="1" id="KW-0472">Membrane</keyword>
<dbReference type="Pfam" id="PF07963">
    <property type="entry name" value="N_methyl"/>
    <property type="match status" value="1"/>
</dbReference>
<dbReference type="AlphaFoldDB" id="A0A0M2V7Y9"/>
<keyword evidence="1" id="KW-1133">Transmembrane helix</keyword>
<keyword evidence="3" id="KW-1185">Reference proteome</keyword>
<proteinExistence type="predicted"/>
<dbReference type="Proteomes" id="UP000034228">
    <property type="component" value="Unassembled WGS sequence"/>
</dbReference>
<organism evidence="2 3">
    <name type="scientific">Arsukibacterium ikkense</name>
    <dbReference type="NCBI Taxonomy" id="336831"/>
    <lineage>
        <taxon>Bacteria</taxon>
        <taxon>Pseudomonadati</taxon>
        <taxon>Pseudomonadota</taxon>
        <taxon>Gammaproteobacteria</taxon>
        <taxon>Chromatiales</taxon>
        <taxon>Chromatiaceae</taxon>
        <taxon>Arsukibacterium</taxon>
    </lineage>
</organism>
<feature type="transmembrane region" description="Helical" evidence="1">
    <location>
        <begin position="12"/>
        <end position="32"/>
    </location>
</feature>
<comment type="caution">
    <text evidence="2">The sequence shown here is derived from an EMBL/GenBank/DDBJ whole genome shotgun (WGS) entry which is preliminary data.</text>
</comment>
<dbReference type="InterPro" id="IPR012902">
    <property type="entry name" value="N_methyl_site"/>
</dbReference>
<keyword evidence="1" id="KW-0812">Transmembrane</keyword>
<gene>
    <name evidence="2" type="ORF">WG68_03295</name>
</gene>
<dbReference type="OrthoDB" id="6398238at2"/>
<evidence type="ECO:0000313" key="2">
    <source>
        <dbReference type="EMBL" id="KKO46972.1"/>
    </source>
</evidence>
<name>A0A0M2V7Y9_9GAMM</name>
<reference evidence="2 3" key="1">
    <citation type="submission" date="2015-03" db="EMBL/GenBank/DDBJ databases">
        <title>Draft genome sequences of two protease-producing strains of Arsukibacterium isolated from two cold and alkaline environments.</title>
        <authorList>
            <person name="Lylloff J.E."/>
            <person name="Skov L.B."/>
            <person name="Jepsen M."/>
            <person name="Hallin P.F."/>
            <person name="Sorensen S.J."/>
            <person name="Stougaard P."/>
            <person name="Glaring M.A."/>
        </authorList>
    </citation>
    <scope>NUCLEOTIDE SEQUENCE [LARGE SCALE GENOMIC DNA]</scope>
    <source>
        <strain evidence="2 3">GCM72</strain>
    </source>
</reference>
<dbReference type="NCBIfam" id="TIGR02532">
    <property type="entry name" value="IV_pilin_GFxxxE"/>
    <property type="match status" value="1"/>
</dbReference>
<accession>A0A0M2V7Y9</accession>
<evidence type="ECO:0008006" key="4">
    <source>
        <dbReference type="Google" id="ProtNLM"/>
    </source>
</evidence>
<evidence type="ECO:0000256" key="1">
    <source>
        <dbReference type="SAM" id="Phobius"/>
    </source>
</evidence>